<dbReference type="PANTHER" id="PTHR46112">
    <property type="entry name" value="AMINOPEPTIDASE"/>
    <property type="match status" value="1"/>
</dbReference>
<dbReference type="GO" id="GO:0016787">
    <property type="term" value="F:hydrolase activity"/>
    <property type="evidence" value="ECO:0007669"/>
    <property type="project" value="UniProtKB-KW"/>
</dbReference>
<dbReference type="InterPro" id="IPR050659">
    <property type="entry name" value="Peptidase_M24B"/>
</dbReference>
<evidence type="ECO:0000259" key="3">
    <source>
        <dbReference type="Pfam" id="PF00557"/>
    </source>
</evidence>
<gene>
    <name evidence="4" type="ORF">S01H1_58182</name>
</gene>
<dbReference type="InterPro" id="IPR001131">
    <property type="entry name" value="Peptidase_M24B_aminopep-P_CS"/>
</dbReference>
<dbReference type="Gene3D" id="3.90.230.10">
    <property type="entry name" value="Creatinase/methionine aminopeptidase superfamily"/>
    <property type="match status" value="1"/>
</dbReference>
<organism evidence="4">
    <name type="scientific">marine sediment metagenome</name>
    <dbReference type="NCBI Taxonomy" id="412755"/>
    <lineage>
        <taxon>unclassified sequences</taxon>
        <taxon>metagenomes</taxon>
        <taxon>ecological metagenomes</taxon>
    </lineage>
</organism>
<dbReference type="EMBL" id="BARS01037993">
    <property type="protein sequence ID" value="GAG17571.1"/>
    <property type="molecule type" value="Genomic_DNA"/>
</dbReference>
<evidence type="ECO:0000313" key="4">
    <source>
        <dbReference type="EMBL" id="GAG17571.1"/>
    </source>
</evidence>
<dbReference type="GO" id="GO:0046872">
    <property type="term" value="F:metal ion binding"/>
    <property type="evidence" value="ECO:0007669"/>
    <property type="project" value="UniProtKB-KW"/>
</dbReference>
<protein>
    <recommendedName>
        <fullName evidence="3">Peptidase M24 domain-containing protein</fullName>
    </recommendedName>
</protein>
<sequence length="231" mass="24715">MRKDASEIASLRRAVEVAEAALEEVVSGLTPGVTERDICSQLTSALLLGGGQSVPIEPIVLSGPRSALPHGRAGERRIEEGEILLIDFVTTVNGYHSDITRTFVVGQDPSGRLREVYAAVRAANEAGRAAARPGAICQDVDRVTRQVLVDAGLGEYFIHRTGHGLGLDVHEEPGIVEGNDMPLEEGMVFTIEPGVYLEGWGGIRIEDDVLVTGDGCETLTTFSRELRVVAT</sequence>
<evidence type="ECO:0000256" key="2">
    <source>
        <dbReference type="ARBA" id="ARBA00022801"/>
    </source>
</evidence>
<reference evidence="4" key="1">
    <citation type="journal article" date="2014" name="Front. Microbiol.">
        <title>High frequency of phylogenetically diverse reductive dehalogenase-homologous genes in deep subseafloor sedimentary metagenomes.</title>
        <authorList>
            <person name="Kawai M."/>
            <person name="Futagami T."/>
            <person name="Toyoda A."/>
            <person name="Takaki Y."/>
            <person name="Nishi S."/>
            <person name="Hori S."/>
            <person name="Arai W."/>
            <person name="Tsubouchi T."/>
            <person name="Morono Y."/>
            <person name="Uchiyama I."/>
            <person name="Ito T."/>
            <person name="Fujiyama A."/>
            <person name="Inagaki F."/>
            <person name="Takami H."/>
        </authorList>
    </citation>
    <scope>NUCLEOTIDE SEQUENCE</scope>
    <source>
        <strain evidence="4">Expedition CK06-06</strain>
    </source>
</reference>
<proteinExistence type="predicted"/>
<dbReference type="AlphaFoldDB" id="X0WXV2"/>
<dbReference type="InterPro" id="IPR000994">
    <property type="entry name" value="Pept_M24"/>
</dbReference>
<dbReference type="SUPFAM" id="SSF55920">
    <property type="entry name" value="Creatinase/aminopeptidase"/>
    <property type="match status" value="1"/>
</dbReference>
<dbReference type="Pfam" id="PF00557">
    <property type="entry name" value="Peptidase_M24"/>
    <property type="match status" value="1"/>
</dbReference>
<keyword evidence="2" id="KW-0378">Hydrolase</keyword>
<dbReference type="PROSITE" id="PS00491">
    <property type="entry name" value="PROLINE_PEPTIDASE"/>
    <property type="match status" value="1"/>
</dbReference>
<evidence type="ECO:0000256" key="1">
    <source>
        <dbReference type="ARBA" id="ARBA00022723"/>
    </source>
</evidence>
<accession>X0WXV2</accession>
<dbReference type="PANTHER" id="PTHR46112:SF3">
    <property type="entry name" value="AMINOPEPTIDASE YPDF"/>
    <property type="match status" value="1"/>
</dbReference>
<keyword evidence="1" id="KW-0479">Metal-binding</keyword>
<dbReference type="PRINTS" id="PR00599">
    <property type="entry name" value="MAPEPTIDASE"/>
</dbReference>
<comment type="caution">
    <text evidence="4">The sequence shown here is derived from an EMBL/GenBank/DDBJ whole genome shotgun (WGS) entry which is preliminary data.</text>
</comment>
<feature type="domain" description="Peptidase M24" evidence="3">
    <location>
        <begin position="10"/>
        <end position="212"/>
    </location>
</feature>
<name>X0WXV2_9ZZZZ</name>
<dbReference type="InterPro" id="IPR036005">
    <property type="entry name" value="Creatinase/aminopeptidase-like"/>
</dbReference>
<dbReference type="InterPro" id="IPR001714">
    <property type="entry name" value="Pept_M24_MAP"/>
</dbReference>